<dbReference type="PROSITE" id="PS51257">
    <property type="entry name" value="PROKAR_LIPOPROTEIN"/>
    <property type="match status" value="1"/>
</dbReference>
<dbReference type="Proteomes" id="UP000192472">
    <property type="component" value="Unassembled WGS sequence"/>
</dbReference>
<dbReference type="InterPro" id="IPR036116">
    <property type="entry name" value="FN3_sf"/>
</dbReference>
<dbReference type="RefSeq" id="WP_084373736.1">
    <property type="nucleotide sequence ID" value="NZ_FWYF01000003.1"/>
</dbReference>
<dbReference type="Gene3D" id="2.60.40.10">
    <property type="entry name" value="Immunoglobulins"/>
    <property type="match status" value="1"/>
</dbReference>
<dbReference type="Pfam" id="PF13715">
    <property type="entry name" value="CarbopepD_reg_2"/>
    <property type="match status" value="1"/>
</dbReference>
<name>A0A1W2GJK3_REIFA</name>
<dbReference type="SUPFAM" id="SSF49452">
    <property type="entry name" value="Starch-binding domain-like"/>
    <property type="match status" value="1"/>
</dbReference>
<dbReference type="InterPro" id="IPR003961">
    <property type="entry name" value="FN3_dom"/>
</dbReference>
<dbReference type="Gene3D" id="2.60.40.1120">
    <property type="entry name" value="Carboxypeptidase-like, regulatory domain"/>
    <property type="match status" value="1"/>
</dbReference>
<reference evidence="2 3" key="1">
    <citation type="submission" date="2017-04" db="EMBL/GenBank/DDBJ databases">
        <authorList>
            <person name="Afonso C.L."/>
            <person name="Miller P.J."/>
            <person name="Scott M.A."/>
            <person name="Spackman E."/>
            <person name="Goraichik I."/>
            <person name="Dimitrov K.M."/>
            <person name="Suarez D.L."/>
            <person name="Swayne D.E."/>
        </authorList>
    </citation>
    <scope>NUCLEOTIDE SEQUENCE [LARGE SCALE GENOMIC DNA]</scope>
    <source>
        <strain evidence="2 3">DSM 26133</strain>
    </source>
</reference>
<dbReference type="InterPro" id="IPR011042">
    <property type="entry name" value="6-blade_b-propeller_TolB-like"/>
</dbReference>
<feature type="signal peptide" evidence="1">
    <location>
        <begin position="1"/>
        <end position="22"/>
    </location>
</feature>
<organism evidence="2 3">
    <name type="scientific">Reichenbachiella faecimaris</name>
    <dbReference type="NCBI Taxonomy" id="692418"/>
    <lineage>
        <taxon>Bacteria</taxon>
        <taxon>Pseudomonadati</taxon>
        <taxon>Bacteroidota</taxon>
        <taxon>Cytophagia</taxon>
        <taxon>Cytophagales</taxon>
        <taxon>Reichenbachiellaceae</taxon>
        <taxon>Reichenbachiella</taxon>
    </lineage>
</organism>
<evidence type="ECO:0000313" key="3">
    <source>
        <dbReference type="Proteomes" id="UP000192472"/>
    </source>
</evidence>
<dbReference type="AlphaFoldDB" id="A0A1W2GJK3"/>
<accession>A0A1W2GJK3</accession>
<dbReference type="PANTHER" id="PTHR36842:SF1">
    <property type="entry name" value="PROTEIN TOLB"/>
    <property type="match status" value="1"/>
</dbReference>
<sequence>MNRNLSPLVIHCLALFLMLSCAEDTIDFVPKGSISGTVIQANTSEPLEGVEMTTVPATSIVLTDSTGAFHFEQIAANDYKLRARLDNYQIETVSISVVGDSETQSTLFLLPEKGLLQSAKSPIPSDGSSDLGTEVQLNWTNTNESTVEVTYTVKVFEANATDTFQSFENIEDTLVVLQNLKFNTQYFWQVSTINNQDEIEYSEMWRFTTSSFVDNRILFTAETDEGFTQIFSIDESGEEVIQLTYSTHNKFSPLYNSDRSAIAYIGNDGIEQHIYTMSNTGENLKKVTSVTLASYHQQGRGFAWSPDDSKFIYCHYDKLYSIGVDGSNLTEIATAPTDRHFRSCDWSEANNLIIAETVGVSIYDGEIIIMDADGTNQSELVADVAGIMENPSFAIDGLSFMYTRDISGSESLNGRQLNSHLFYAPIADPTNTVDLSDQKANGNNDLFPKPSSDGSKIIFVNRKNDGSNVGNVLTVDIDDPSTRTVLVKDAHFPSWR</sequence>
<proteinExistence type="predicted"/>
<evidence type="ECO:0000256" key="1">
    <source>
        <dbReference type="SAM" id="SignalP"/>
    </source>
</evidence>
<keyword evidence="3" id="KW-1185">Reference proteome</keyword>
<dbReference type="SUPFAM" id="SSF49265">
    <property type="entry name" value="Fibronectin type III"/>
    <property type="match status" value="1"/>
</dbReference>
<dbReference type="SUPFAM" id="SSF69304">
    <property type="entry name" value="Tricorn protease N-terminal domain"/>
    <property type="match status" value="1"/>
</dbReference>
<dbReference type="PANTHER" id="PTHR36842">
    <property type="entry name" value="PROTEIN TOLB HOMOLOG"/>
    <property type="match status" value="1"/>
</dbReference>
<dbReference type="STRING" id="692418.SAMN04488029_3097"/>
<evidence type="ECO:0000313" key="2">
    <source>
        <dbReference type="EMBL" id="SMD36839.1"/>
    </source>
</evidence>
<dbReference type="EMBL" id="FWYF01000003">
    <property type="protein sequence ID" value="SMD36839.1"/>
    <property type="molecule type" value="Genomic_DNA"/>
</dbReference>
<protein>
    <submittedName>
        <fullName evidence="2">TolB protein</fullName>
    </submittedName>
</protein>
<dbReference type="OrthoDB" id="9815657at2"/>
<dbReference type="Gene3D" id="2.120.10.30">
    <property type="entry name" value="TolB, C-terminal domain"/>
    <property type="match status" value="2"/>
</dbReference>
<dbReference type="InterPro" id="IPR013784">
    <property type="entry name" value="Carb-bd-like_fold"/>
</dbReference>
<keyword evidence="1" id="KW-0732">Signal</keyword>
<gene>
    <name evidence="2" type="ORF">SAMN04488029_3097</name>
</gene>
<dbReference type="GO" id="GO:0030246">
    <property type="term" value="F:carbohydrate binding"/>
    <property type="evidence" value="ECO:0007669"/>
    <property type="project" value="InterPro"/>
</dbReference>
<feature type="chain" id="PRO_5012258427" evidence="1">
    <location>
        <begin position="23"/>
        <end position="496"/>
    </location>
</feature>
<dbReference type="CDD" id="cd00063">
    <property type="entry name" value="FN3"/>
    <property type="match status" value="1"/>
</dbReference>
<dbReference type="InterPro" id="IPR013783">
    <property type="entry name" value="Ig-like_fold"/>
</dbReference>